<sequence length="189" mass="20133">MTEAPARTAATPASRVEPAARLPLRWGRYDDRRAIGLLLIVGGLLHLQSSDTGNLIPLITGSAAHIAGWLIMPAAGWRRVLPLAPSTLVVWLLLTGPSSMWTLTIPFLFWLLVRHRPWRSVLAVGPVLLNGVVCAALFAEYRWMPVALALSAAVVVGSAWGARALARPVASIRRPARGAAATDTPTASA</sequence>
<dbReference type="EMBL" id="JACGWX010000010">
    <property type="protein sequence ID" value="MBA8849021.1"/>
    <property type="molecule type" value="Genomic_DNA"/>
</dbReference>
<dbReference type="AlphaFoldDB" id="A0A839E8X9"/>
<dbReference type="Proteomes" id="UP000585905">
    <property type="component" value="Unassembled WGS sequence"/>
</dbReference>
<keyword evidence="1" id="KW-1133">Transmembrane helix</keyword>
<name>A0A839E8X9_9MICO</name>
<evidence type="ECO:0000313" key="3">
    <source>
        <dbReference type="Proteomes" id="UP000585905"/>
    </source>
</evidence>
<protein>
    <submittedName>
        <fullName evidence="2">Uncharacterized protein</fullName>
    </submittedName>
</protein>
<gene>
    <name evidence="2" type="ORF">FHX53_002638</name>
</gene>
<evidence type="ECO:0000313" key="2">
    <source>
        <dbReference type="EMBL" id="MBA8849021.1"/>
    </source>
</evidence>
<keyword evidence="1" id="KW-0812">Transmembrane</keyword>
<proteinExistence type="predicted"/>
<evidence type="ECO:0000256" key="1">
    <source>
        <dbReference type="SAM" id="Phobius"/>
    </source>
</evidence>
<keyword evidence="1" id="KW-0472">Membrane</keyword>
<dbReference type="RefSeq" id="WP_220476445.1">
    <property type="nucleotide sequence ID" value="NZ_BAAAOV010000001.1"/>
</dbReference>
<feature type="transmembrane region" description="Helical" evidence="1">
    <location>
        <begin position="145"/>
        <end position="166"/>
    </location>
</feature>
<keyword evidence="3" id="KW-1185">Reference proteome</keyword>
<organism evidence="2 3">
    <name type="scientific">Microcella alkalica</name>
    <dbReference type="NCBI Taxonomy" id="355930"/>
    <lineage>
        <taxon>Bacteria</taxon>
        <taxon>Bacillati</taxon>
        <taxon>Actinomycetota</taxon>
        <taxon>Actinomycetes</taxon>
        <taxon>Micrococcales</taxon>
        <taxon>Microbacteriaceae</taxon>
        <taxon>Microcella</taxon>
    </lineage>
</organism>
<feature type="transmembrane region" description="Helical" evidence="1">
    <location>
        <begin position="55"/>
        <end position="76"/>
    </location>
</feature>
<feature type="transmembrane region" description="Helical" evidence="1">
    <location>
        <begin position="88"/>
        <end position="113"/>
    </location>
</feature>
<comment type="caution">
    <text evidence="2">The sequence shown here is derived from an EMBL/GenBank/DDBJ whole genome shotgun (WGS) entry which is preliminary data.</text>
</comment>
<feature type="transmembrane region" description="Helical" evidence="1">
    <location>
        <begin position="120"/>
        <end position="139"/>
    </location>
</feature>
<reference evidence="2 3" key="1">
    <citation type="submission" date="2020-07" db="EMBL/GenBank/DDBJ databases">
        <title>Sequencing the genomes of 1000 actinobacteria strains.</title>
        <authorList>
            <person name="Klenk H.-P."/>
        </authorList>
    </citation>
    <scope>NUCLEOTIDE SEQUENCE [LARGE SCALE GENOMIC DNA]</scope>
    <source>
        <strain evidence="2 3">DSM 19663</strain>
    </source>
</reference>
<accession>A0A839E8X9</accession>